<dbReference type="InterPro" id="IPR029071">
    <property type="entry name" value="Ubiquitin-like_domsf"/>
</dbReference>
<dbReference type="Gene3D" id="3.10.20.90">
    <property type="entry name" value="Phosphatidylinositol 3-kinase Catalytic Subunit, Chain A, domain 1"/>
    <property type="match status" value="3"/>
</dbReference>
<comment type="caution">
    <text evidence="3">The sequence shown here is derived from an EMBL/GenBank/DDBJ whole genome shotgun (WGS) entry which is preliminary data.</text>
</comment>
<dbReference type="Proteomes" id="UP001620645">
    <property type="component" value="Unassembled WGS sequence"/>
</dbReference>
<dbReference type="CDD" id="cd17039">
    <property type="entry name" value="Ubl_ubiquitin_like"/>
    <property type="match status" value="1"/>
</dbReference>
<accession>A0ABD2HX68</accession>
<organism evidence="3 4">
    <name type="scientific">Heterodera schachtii</name>
    <name type="common">Sugarbeet cyst nematode worm</name>
    <name type="synonym">Tylenchus schachtii</name>
    <dbReference type="NCBI Taxonomy" id="97005"/>
    <lineage>
        <taxon>Eukaryota</taxon>
        <taxon>Metazoa</taxon>
        <taxon>Ecdysozoa</taxon>
        <taxon>Nematoda</taxon>
        <taxon>Chromadorea</taxon>
        <taxon>Rhabditida</taxon>
        <taxon>Tylenchina</taxon>
        <taxon>Tylenchomorpha</taxon>
        <taxon>Tylenchoidea</taxon>
        <taxon>Heteroderidae</taxon>
        <taxon>Heteroderinae</taxon>
        <taxon>Heterodera</taxon>
    </lineage>
</organism>
<feature type="signal peptide" evidence="1">
    <location>
        <begin position="1"/>
        <end position="24"/>
    </location>
</feature>
<evidence type="ECO:0000313" key="3">
    <source>
        <dbReference type="EMBL" id="KAL3069375.1"/>
    </source>
</evidence>
<evidence type="ECO:0000259" key="2">
    <source>
        <dbReference type="PROSITE" id="PS50053"/>
    </source>
</evidence>
<dbReference type="PANTHER" id="PTHR10621">
    <property type="entry name" value="UV EXCISION REPAIR PROTEIN RAD23"/>
    <property type="match status" value="1"/>
</dbReference>
<feature type="domain" description="Ubiquitin-like" evidence="2">
    <location>
        <begin position="142"/>
        <end position="212"/>
    </location>
</feature>
<sequence>MQLFGFSQFCIVILLTLIMPFTDGMKIDVKYGREYFDVEVNENDTVATLKQKIGKIKELGPIPAEKQILRWNSGGPVLNESNKKLEEYGIKKVDDIIVSWDEFQIFVQYERTKYPFVVKALDTVQKLKEKITQIIRILPEKQNLTFDRNGREKHAFVVKPEDTMPKLKEKITHTIGILPEDDPPAGGSILWNHQTIEYYGIVKDDIVLLSLRFQIRVITDWLDGSMSSFRVMGTDTVQSLKDRIRQKKGAEWNCKTLKIKLRKADKDRTELENEKTLDDYGILPGKELKFSTKL</sequence>
<protein>
    <recommendedName>
        <fullName evidence="2">Ubiquitin-like domain-containing protein</fullName>
    </recommendedName>
</protein>
<dbReference type="EMBL" id="JBICCN010000429">
    <property type="protein sequence ID" value="KAL3069375.1"/>
    <property type="molecule type" value="Genomic_DNA"/>
</dbReference>
<dbReference type="SMART" id="SM00213">
    <property type="entry name" value="UBQ"/>
    <property type="match status" value="3"/>
</dbReference>
<dbReference type="InterPro" id="IPR000626">
    <property type="entry name" value="Ubiquitin-like_dom"/>
</dbReference>
<dbReference type="PROSITE" id="PS50053">
    <property type="entry name" value="UBIQUITIN_2"/>
    <property type="match status" value="3"/>
</dbReference>
<evidence type="ECO:0000256" key="1">
    <source>
        <dbReference type="SAM" id="SignalP"/>
    </source>
</evidence>
<keyword evidence="1" id="KW-0732">Signal</keyword>
<dbReference type="AlphaFoldDB" id="A0ABD2HX68"/>
<gene>
    <name evidence="3" type="ORF">niasHS_018100</name>
</gene>
<evidence type="ECO:0000313" key="4">
    <source>
        <dbReference type="Proteomes" id="UP001620645"/>
    </source>
</evidence>
<reference evidence="3 4" key="1">
    <citation type="submission" date="2024-10" db="EMBL/GenBank/DDBJ databases">
        <authorList>
            <person name="Kim D."/>
        </authorList>
    </citation>
    <scope>NUCLEOTIDE SEQUENCE [LARGE SCALE GENOMIC DNA]</scope>
    <source>
        <strain evidence="3">Taebaek</strain>
    </source>
</reference>
<keyword evidence="4" id="KW-1185">Reference proteome</keyword>
<proteinExistence type="predicted"/>
<dbReference type="Pfam" id="PF00240">
    <property type="entry name" value="ubiquitin"/>
    <property type="match status" value="2"/>
</dbReference>
<feature type="domain" description="Ubiquitin-like" evidence="2">
    <location>
        <begin position="211"/>
        <end position="294"/>
    </location>
</feature>
<dbReference type="SUPFAM" id="SSF54236">
    <property type="entry name" value="Ubiquitin-like"/>
    <property type="match status" value="4"/>
</dbReference>
<feature type="chain" id="PRO_5044756316" description="Ubiquitin-like domain-containing protein" evidence="1">
    <location>
        <begin position="25"/>
        <end position="294"/>
    </location>
</feature>
<dbReference type="PANTHER" id="PTHR10621:SF0">
    <property type="entry name" value="UV EXCISION REPAIR PROTEIN RAD23"/>
    <property type="match status" value="1"/>
</dbReference>
<feature type="domain" description="Ubiquitin-like" evidence="2">
    <location>
        <begin position="25"/>
        <end position="98"/>
    </location>
</feature>
<name>A0ABD2HX68_HETSC</name>